<accession>A0A9W4IXM5</accession>
<reference evidence="3" key="1">
    <citation type="submission" date="2021-07" db="EMBL/GenBank/DDBJ databases">
        <authorList>
            <person name="Branca A.L. A."/>
        </authorList>
    </citation>
    <scope>NUCLEOTIDE SEQUENCE</scope>
</reference>
<keyword evidence="4" id="KW-1185">Reference proteome</keyword>
<protein>
    <submittedName>
        <fullName evidence="3">Uncharacterized protein</fullName>
    </submittedName>
</protein>
<dbReference type="PANTHER" id="PTHR28027">
    <property type="entry name" value="TRANSCRIPTIONAL REGULATOR MIT1"/>
    <property type="match status" value="1"/>
</dbReference>
<dbReference type="OrthoDB" id="5319641at2759"/>
<dbReference type="Proteomes" id="UP001152649">
    <property type="component" value="Unassembled WGS sequence"/>
</dbReference>
<dbReference type="GO" id="GO:0003677">
    <property type="term" value="F:DNA binding"/>
    <property type="evidence" value="ECO:0007669"/>
    <property type="project" value="TreeGrafter"/>
</dbReference>
<feature type="compositionally biased region" description="Polar residues" evidence="2">
    <location>
        <begin position="120"/>
        <end position="133"/>
    </location>
</feature>
<dbReference type="EMBL" id="CAJVPG010000120">
    <property type="protein sequence ID" value="CAG8355849.1"/>
    <property type="molecule type" value="Genomic_DNA"/>
</dbReference>
<evidence type="ECO:0000313" key="4">
    <source>
        <dbReference type="Proteomes" id="UP001152649"/>
    </source>
</evidence>
<sequence length="446" mass="49238">MVDGGPAAVLEPTFTGYVATTQDALLLFEACLTGNLHRVPRRPYDRERRHLVRSGSVFIYDGNSSGIKRWTDGIAWSPSRILGNFLVYRELGKQFATGEKKRALKKATRRPAPAGRPGDPSSQQHGSQGSFPTSLGLGPLTDRSSHLAELERGMVGSLLDSYDFKDSGLVKKTMSVTVSGVTHHLVSYYSMHDVVFRRLNQPSMDASLCFSRPRNELIQEQSFRYPIDDLDATSAVRNDQPSHTALDRYRPQDIASPTKSMQTPVLDFYIHSGPYAISHSPQLDTIPGSLTGAPMADQPAPNLDFSHSPPTVIPPKNQAHHSLYAWPYVGNMDLMSTHSAITSSIPGGYTGVHLSTLSDRNISNSDHSPSAYRKSSFPWCNQATDVPSSVDPSTPSNYFRGSFSMASQFEQSYQASERKMPDIDPNELCGELDPIHPSYYRSVRPE</sequence>
<feature type="region of interest" description="Disordered" evidence="2">
    <location>
        <begin position="99"/>
        <end position="137"/>
    </location>
</feature>
<name>A0A9W4IXM5_9EURO</name>
<evidence type="ECO:0000313" key="3">
    <source>
        <dbReference type="EMBL" id="CAG8355849.1"/>
    </source>
</evidence>
<dbReference type="Pfam" id="PF09729">
    <property type="entry name" value="Gti1_Pac2"/>
    <property type="match status" value="1"/>
</dbReference>
<dbReference type="InterPro" id="IPR018608">
    <property type="entry name" value="Gti1/Pac2"/>
</dbReference>
<dbReference type="PANTHER" id="PTHR28027:SF2">
    <property type="entry name" value="TRANSCRIPTIONAL REGULATOR MIT1"/>
    <property type="match status" value="1"/>
</dbReference>
<evidence type="ECO:0000256" key="1">
    <source>
        <dbReference type="ARBA" id="ARBA00008359"/>
    </source>
</evidence>
<comment type="caution">
    <text evidence="3">The sequence shown here is derived from an EMBL/GenBank/DDBJ whole genome shotgun (WGS) entry which is preliminary data.</text>
</comment>
<proteinExistence type="inferred from homology"/>
<comment type="similarity">
    <text evidence="1">Belongs to the MIT1/WOR1 family.</text>
</comment>
<organism evidence="3 4">
    <name type="scientific">Penicillium salamii</name>
    <dbReference type="NCBI Taxonomy" id="1612424"/>
    <lineage>
        <taxon>Eukaryota</taxon>
        <taxon>Fungi</taxon>
        <taxon>Dikarya</taxon>
        <taxon>Ascomycota</taxon>
        <taxon>Pezizomycotina</taxon>
        <taxon>Eurotiomycetes</taxon>
        <taxon>Eurotiomycetidae</taxon>
        <taxon>Eurotiales</taxon>
        <taxon>Aspergillaceae</taxon>
        <taxon>Penicillium</taxon>
    </lineage>
</organism>
<gene>
    <name evidence="3" type="ORF">PSALAMII_LOCUS3391</name>
</gene>
<feature type="region of interest" description="Disordered" evidence="2">
    <location>
        <begin position="417"/>
        <end position="446"/>
    </location>
</feature>
<evidence type="ECO:0000256" key="2">
    <source>
        <dbReference type="SAM" id="MobiDB-lite"/>
    </source>
</evidence>
<dbReference type="AlphaFoldDB" id="A0A9W4IXM5"/>